<evidence type="ECO:0000259" key="3">
    <source>
        <dbReference type="Pfam" id="PF13257"/>
    </source>
</evidence>
<accession>A0ABR2I262</accession>
<sequence length="617" mass="68323">MTSVYSLQICLITSCSNTLFNHHHNKLFNSFRARYVKRPLSALRARHRRALSAPTSPSRRRRLPASNSITKNRRLIGAYSGSLPRATMSSAQLRQAQLLDHAASLDAVLATSAQSPTMDDSTIPRGSATPASTPPAAQSECSQDDKHSEFILQPWSSSNVPMSATSATFNSRPRRSSSVNSRNSNRLSLTLPIAPPTSMPSRPTPTSSVPPTPSGESMTSGLSSPMDSEQLIVAIAAQERRVLELREELNRAEGDLKQLKCQWRLSETYKVRPAVQKHEPLIQLATDGDDIPSARRSLDAERKKAMLLGQGTPRNYRRKVLRGGHTRTLSLLSPTKSEHDIPIHHDSDVLRSPESYSFSKPSPVLNKRATWAPRQSPPMQPGMKQIAQDFKHGLWTFVEDLRQATVGDEGISATSNRTSGFGPRLNRSESADQDTIRASSANRGPIPFREDFEAFEDTPSKSTTGSFNDRAQNRGNASRPEPKPRKHFSWTPLTFDDVGDDDWSNWDSPNVKTTRWSGSTVSGDIIPSPPERNDENEATLRRKPSRAELRSPSPQTQAKLGELSELPGALLNSLNPSKIKRFSSDFIKEWEKSLSPPPETATFEASFQQRIHEQASS</sequence>
<proteinExistence type="predicted"/>
<evidence type="ECO:0000256" key="2">
    <source>
        <dbReference type="SAM" id="MobiDB-lite"/>
    </source>
</evidence>
<feature type="compositionally biased region" description="Polar residues" evidence="2">
    <location>
        <begin position="154"/>
        <end position="169"/>
    </location>
</feature>
<feature type="compositionally biased region" description="Low complexity" evidence="2">
    <location>
        <begin position="127"/>
        <end position="137"/>
    </location>
</feature>
<dbReference type="EMBL" id="JAPCWZ010000007">
    <property type="protein sequence ID" value="KAK8856462.1"/>
    <property type="molecule type" value="Genomic_DNA"/>
</dbReference>
<organism evidence="4 5">
    <name type="scientific">Apiospora arundinis</name>
    <dbReference type="NCBI Taxonomy" id="335852"/>
    <lineage>
        <taxon>Eukaryota</taxon>
        <taxon>Fungi</taxon>
        <taxon>Dikarya</taxon>
        <taxon>Ascomycota</taxon>
        <taxon>Pezizomycotina</taxon>
        <taxon>Sordariomycetes</taxon>
        <taxon>Xylariomycetidae</taxon>
        <taxon>Amphisphaeriales</taxon>
        <taxon>Apiosporaceae</taxon>
        <taxon>Apiospora</taxon>
    </lineage>
</organism>
<feature type="region of interest" description="Disordered" evidence="2">
    <location>
        <begin position="408"/>
        <end position="494"/>
    </location>
</feature>
<evidence type="ECO:0000313" key="4">
    <source>
        <dbReference type="EMBL" id="KAK8856462.1"/>
    </source>
</evidence>
<comment type="caution">
    <text evidence="4">The sequence shown here is derived from an EMBL/GenBank/DDBJ whole genome shotgun (WGS) entry which is preliminary data.</text>
</comment>
<feature type="compositionally biased region" description="Low complexity" evidence="2">
    <location>
        <begin position="176"/>
        <end position="188"/>
    </location>
</feature>
<gene>
    <name evidence="4" type="ORF">PGQ11_012374</name>
</gene>
<keyword evidence="1" id="KW-0175">Coiled coil</keyword>
<name>A0ABR2I262_9PEZI</name>
<protein>
    <recommendedName>
        <fullName evidence="3">DUF4048 domain-containing protein</fullName>
    </recommendedName>
</protein>
<reference evidence="4 5" key="1">
    <citation type="journal article" date="2024" name="IMA Fungus">
        <title>Apiospora arundinis, a panoply of carbohydrate-active enzymes and secondary metabolites.</title>
        <authorList>
            <person name="Sorensen T."/>
            <person name="Petersen C."/>
            <person name="Muurmann A.T."/>
            <person name="Christiansen J.V."/>
            <person name="Brundto M.L."/>
            <person name="Overgaard C.K."/>
            <person name="Boysen A.T."/>
            <person name="Wollenberg R.D."/>
            <person name="Larsen T.O."/>
            <person name="Sorensen J.L."/>
            <person name="Nielsen K.L."/>
            <person name="Sondergaard T.E."/>
        </authorList>
    </citation>
    <scope>NUCLEOTIDE SEQUENCE [LARGE SCALE GENOMIC DNA]</scope>
    <source>
        <strain evidence="4 5">AAU 773</strain>
    </source>
</reference>
<feature type="domain" description="DUF4048" evidence="3">
    <location>
        <begin position="373"/>
        <end position="440"/>
    </location>
</feature>
<feature type="compositionally biased region" description="Basic and acidic residues" evidence="2">
    <location>
        <begin position="531"/>
        <end position="549"/>
    </location>
</feature>
<evidence type="ECO:0000313" key="5">
    <source>
        <dbReference type="Proteomes" id="UP001390339"/>
    </source>
</evidence>
<feature type="compositionally biased region" description="Polar residues" evidence="2">
    <location>
        <begin position="510"/>
        <end position="522"/>
    </location>
</feature>
<feature type="region of interest" description="Disordered" evidence="2">
    <location>
        <begin position="47"/>
        <end position="69"/>
    </location>
</feature>
<dbReference type="InterPro" id="IPR025122">
    <property type="entry name" value="DUF4048"/>
</dbReference>
<evidence type="ECO:0000256" key="1">
    <source>
        <dbReference type="SAM" id="Coils"/>
    </source>
</evidence>
<feature type="region of interest" description="Disordered" evidence="2">
    <location>
        <begin position="509"/>
        <end position="558"/>
    </location>
</feature>
<dbReference type="Pfam" id="PF13257">
    <property type="entry name" value="DUF4048"/>
    <property type="match status" value="1"/>
</dbReference>
<keyword evidence="5" id="KW-1185">Reference proteome</keyword>
<feature type="compositionally biased region" description="Polar residues" evidence="2">
    <location>
        <begin position="460"/>
        <end position="476"/>
    </location>
</feature>
<feature type="coiled-coil region" evidence="1">
    <location>
        <begin position="228"/>
        <end position="262"/>
    </location>
</feature>
<feature type="compositionally biased region" description="Polar residues" evidence="2">
    <location>
        <begin position="215"/>
        <end position="225"/>
    </location>
</feature>
<dbReference type="Proteomes" id="UP001390339">
    <property type="component" value="Unassembled WGS sequence"/>
</dbReference>
<feature type="region of interest" description="Disordered" evidence="2">
    <location>
        <begin position="113"/>
        <end position="225"/>
    </location>
</feature>